<keyword evidence="3" id="KW-1185">Reference proteome</keyword>
<protein>
    <submittedName>
        <fullName evidence="2">Uncharacterized protein</fullName>
    </submittedName>
</protein>
<reference evidence="2 3" key="1">
    <citation type="journal article" date="2024" name="BMC Genomics">
        <title>Genome assembly of redclaw crayfish (Cherax quadricarinatus) provides insights into its immune adaptation and hypoxia tolerance.</title>
        <authorList>
            <person name="Liu Z."/>
            <person name="Zheng J."/>
            <person name="Li H."/>
            <person name="Fang K."/>
            <person name="Wang S."/>
            <person name="He J."/>
            <person name="Zhou D."/>
            <person name="Weng S."/>
            <person name="Chi M."/>
            <person name="Gu Z."/>
            <person name="He J."/>
            <person name="Li F."/>
            <person name="Wang M."/>
        </authorList>
    </citation>
    <scope>NUCLEOTIDE SEQUENCE [LARGE SCALE GENOMIC DNA]</scope>
    <source>
        <strain evidence="2">ZL_2023a</strain>
    </source>
</reference>
<proteinExistence type="predicted"/>
<feature type="region of interest" description="Disordered" evidence="1">
    <location>
        <begin position="27"/>
        <end position="49"/>
    </location>
</feature>
<gene>
    <name evidence="2" type="ORF">OTU49_010522</name>
</gene>
<name>A0AAW0WDP4_CHEQU</name>
<dbReference type="Proteomes" id="UP001445076">
    <property type="component" value="Unassembled WGS sequence"/>
</dbReference>
<feature type="non-terminal residue" evidence="2">
    <location>
        <position position="1"/>
    </location>
</feature>
<sequence length="119" mass="13706">KTTLQINRGKCQTLKVGRSIYGIIERQKKRRSQGHLQSGQKQAMHKGWNQNEETHMEIELLKEMERYKKKFLKCEGSVLGEEVVEAKLCTQVQISIHQTLKIRKASLLSVVGKEAELKC</sequence>
<dbReference type="EMBL" id="JARKIK010000081">
    <property type="protein sequence ID" value="KAK8725858.1"/>
    <property type="molecule type" value="Genomic_DNA"/>
</dbReference>
<evidence type="ECO:0000256" key="1">
    <source>
        <dbReference type="SAM" id="MobiDB-lite"/>
    </source>
</evidence>
<accession>A0AAW0WDP4</accession>
<evidence type="ECO:0000313" key="3">
    <source>
        <dbReference type="Proteomes" id="UP001445076"/>
    </source>
</evidence>
<evidence type="ECO:0000313" key="2">
    <source>
        <dbReference type="EMBL" id="KAK8725858.1"/>
    </source>
</evidence>
<dbReference type="AlphaFoldDB" id="A0AAW0WDP4"/>
<comment type="caution">
    <text evidence="2">The sequence shown here is derived from an EMBL/GenBank/DDBJ whole genome shotgun (WGS) entry which is preliminary data.</text>
</comment>
<organism evidence="2 3">
    <name type="scientific">Cherax quadricarinatus</name>
    <name type="common">Australian red claw crayfish</name>
    <dbReference type="NCBI Taxonomy" id="27406"/>
    <lineage>
        <taxon>Eukaryota</taxon>
        <taxon>Metazoa</taxon>
        <taxon>Ecdysozoa</taxon>
        <taxon>Arthropoda</taxon>
        <taxon>Crustacea</taxon>
        <taxon>Multicrustacea</taxon>
        <taxon>Malacostraca</taxon>
        <taxon>Eumalacostraca</taxon>
        <taxon>Eucarida</taxon>
        <taxon>Decapoda</taxon>
        <taxon>Pleocyemata</taxon>
        <taxon>Astacidea</taxon>
        <taxon>Parastacoidea</taxon>
        <taxon>Parastacidae</taxon>
        <taxon>Cherax</taxon>
    </lineage>
</organism>